<dbReference type="PANTHER" id="PTHR43877">
    <property type="entry name" value="AMINOALKYLPHOSPHONATE N-ACETYLTRANSFERASE-RELATED-RELATED"/>
    <property type="match status" value="1"/>
</dbReference>
<dbReference type="PROSITE" id="PS51186">
    <property type="entry name" value="GNAT"/>
    <property type="match status" value="1"/>
</dbReference>
<dbReference type="Pfam" id="PF00583">
    <property type="entry name" value="Acetyltransf_1"/>
    <property type="match status" value="1"/>
</dbReference>
<dbReference type="RefSeq" id="WP_219871335.1">
    <property type="nucleotide sequence ID" value="NZ_JAHZIJ010000002.1"/>
</dbReference>
<dbReference type="CDD" id="cd04301">
    <property type="entry name" value="NAT_SF"/>
    <property type="match status" value="1"/>
</dbReference>
<protein>
    <submittedName>
        <fullName evidence="4">GNAT family N-acetyltransferase</fullName>
    </submittedName>
</protein>
<sequence length="179" mass="19777">MTIDLNVVELKELDASIVEELSELLIDIVEDGASIGFLPPLSKEIAKQYWKEALGSGVILWIARSENKIAGTIQLHLALKQNATHRAEVAKLMVHPSQRRNGIARALMNTVEDRAAVEGRSLLVLDTRSGDPSNYLYQSHGYIEAGSIPNYAISADGNLHDTIFYYKIISPTYHASCLE</sequence>
<dbReference type="SUPFAM" id="SSF55729">
    <property type="entry name" value="Acyl-CoA N-acyltransferases (Nat)"/>
    <property type="match status" value="1"/>
</dbReference>
<evidence type="ECO:0000256" key="2">
    <source>
        <dbReference type="ARBA" id="ARBA00023315"/>
    </source>
</evidence>
<dbReference type="InterPro" id="IPR050832">
    <property type="entry name" value="Bact_Acetyltransf"/>
</dbReference>
<evidence type="ECO:0000256" key="1">
    <source>
        <dbReference type="ARBA" id="ARBA00022679"/>
    </source>
</evidence>
<dbReference type="InterPro" id="IPR016181">
    <property type="entry name" value="Acyl_CoA_acyltransferase"/>
</dbReference>
<dbReference type="EMBL" id="JAHZIJ010000002">
    <property type="protein sequence ID" value="MBW7474087.1"/>
    <property type="molecule type" value="Genomic_DNA"/>
</dbReference>
<comment type="caution">
    <text evidence="4">The sequence shown here is derived from an EMBL/GenBank/DDBJ whole genome shotgun (WGS) entry which is preliminary data.</text>
</comment>
<evidence type="ECO:0000259" key="3">
    <source>
        <dbReference type="PROSITE" id="PS51186"/>
    </source>
</evidence>
<accession>A0ABS7D3E1</accession>
<keyword evidence="5" id="KW-1185">Reference proteome</keyword>
<organism evidence="4 5">
    <name type="scientific">Paenibacillus oenotherae</name>
    <dbReference type="NCBI Taxonomy" id="1435645"/>
    <lineage>
        <taxon>Bacteria</taxon>
        <taxon>Bacillati</taxon>
        <taxon>Bacillota</taxon>
        <taxon>Bacilli</taxon>
        <taxon>Bacillales</taxon>
        <taxon>Paenibacillaceae</taxon>
        <taxon>Paenibacillus</taxon>
    </lineage>
</organism>
<dbReference type="InterPro" id="IPR000182">
    <property type="entry name" value="GNAT_dom"/>
</dbReference>
<evidence type="ECO:0000313" key="4">
    <source>
        <dbReference type="EMBL" id="MBW7474087.1"/>
    </source>
</evidence>
<proteinExistence type="predicted"/>
<feature type="domain" description="N-acetyltransferase" evidence="3">
    <location>
        <begin position="8"/>
        <end position="170"/>
    </location>
</feature>
<gene>
    <name evidence="4" type="ORF">K0T92_04980</name>
</gene>
<evidence type="ECO:0000313" key="5">
    <source>
        <dbReference type="Proteomes" id="UP000812277"/>
    </source>
</evidence>
<dbReference type="Gene3D" id="3.40.630.30">
    <property type="match status" value="1"/>
</dbReference>
<keyword evidence="1" id="KW-0808">Transferase</keyword>
<name>A0ABS7D3E1_9BACL</name>
<keyword evidence="2" id="KW-0012">Acyltransferase</keyword>
<dbReference type="Proteomes" id="UP000812277">
    <property type="component" value="Unassembled WGS sequence"/>
</dbReference>
<reference evidence="4 5" key="1">
    <citation type="submission" date="2021-07" db="EMBL/GenBank/DDBJ databases">
        <title>Paenibacillus radiodurans sp. nov., isolated from the southeastern edge of Tengger Desert.</title>
        <authorList>
            <person name="Zhang G."/>
        </authorList>
    </citation>
    <scope>NUCLEOTIDE SEQUENCE [LARGE SCALE GENOMIC DNA]</scope>
    <source>
        <strain evidence="4 5">DT7-4</strain>
    </source>
</reference>